<evidence type="ECO:0000256" key="1">
    <source>
        <dbReference type="ARBA" id="ARBA00004651"/>
    </source>
</evidence>
<dbReference type="PANTHER" id="PTHR31686">
    <property type="match status" value="1"/>
</dbReference>
<dbReference type="Pfam" id="PF03595">
    <property type="entry name" value="SLAC1"/>
    <property type="match status" value="1"/>
</dbReference>
<evidence type="ECO:0000313" key="9">
    <source>
        <dbReference type="EMBL" id="KAL2796964.1"/>
    </source>
</evidence>
<feature type="transmembrane region" description="Helical" evidence="8">
    <location>
        <begin position="191"/>
        <end position="215"/>
    </location>
</feature>
<keyword evidence="6 8" id="KW-1133">Transmembrane helix</keyword>
<comment type="caution">
    <text evidence="9">The sequence shown here is derived from an EMBL/GenBank/DDBJ whole genome shotgun (WGS) entry which is preliminary data.</text>
</comment>
<dbReference type="EMBL" id="JBFTWV010000022">
    <property type="protein sequence ID" value="KAL2796964.1"/>
    <property type="molecule type" value="Genomic_DNA"/>
</dbReference>
<dbReference type="Gene3D" id="1.50.10.150">
    <property type="entry name" value="Voltage-dependent anion channel"/>
    <property type="match status" value="1"/>
</dbReference>
<evidence type="ECO:0000256" key="6">
    <source>
        <dbReference type="ARBA" id="ARBA00022989"/>
    </source>
</evidence>
<feature type="transmembrane region" description="Helical" evidence="8">
    <location>
        <begin position="319"/>
        <end position="338"/>
    </location>
</feature>
<dbReference type="CDD" id="cd09299">
    <property type="entry name" value="TDT"/>
    <property type="match status" value="1"/>
</dbReference>
<protein>
    <submittedName>
        <fullName evidence="9">Voltage-dependent anion channel</fullName>
    </submittedName>
</protein>
<evidence type="ECO:0000256" key="8">
    <source>
        <dbReference type="SAM" id="Phobius"/>
    </source>
</evidence>
<name>A0ABR4GEB6_9EURO</name>
<evidence type="ECO:0000256" key="4">
    <source>
        <dbReference type="ARBA" id="ARBA00022475"/>
    </source>
</evidence>
<organism evidence="9 10">
    <name type="scientific">Aspergillus keveii</name>
    <dbReference type="NCBI Taxonomy" id="714993"/>
    <lineage>
        <taxon>Eukaryota</taxon>
        <taxon>Fungi</taxon>
        <taxon>Dikarya</taxon>
        <taxon>Ascomycota</taxon>
        <taxon>Pezizomycotina</taxon>
        <taxon>Eurotiomycetes</taxon>
        <taxon>Eurotiomycetidae</taxon>
        <taxon>Eurotiales</taxon>
        <taxon>Aspergillaceae</taxon>
        <taxon>Aspergillus</taxon>
        <taxon>Aspergillus subgen. Nidulantes</taxon>
    </lineage>
</organism>
<dbReference type="InterPro" id="IPR038665">
    <property type="entry name" value="Voltage-dep_anion_channel_sf"/>
</dbReference>
<dbReference type="Proteomes" id="UP001610563">
    <property type="component" value="Unassembled WGS sequence"/>
</dbReference>
<evidence type="ECO:0000256" key="3">
    <source>
        <dbReference type="ARBA" id="ARBA00022448"/>
    </source>
</evidence>
<feature type="transmembrane region" description="Helical" evidence="8">
    <location>
        <begin position="96"/>
        <end position="117"/>
    </location>
</feature>
<feature type="non-terminal residue" evidence="9">
    <location>
        <position position="1"/>
    </location>
</feature>
<dbReference type="PANTHER" id="PTHR31686:SF3">
    <property type="entry name" value="ACID TRANSPORT PROTEIN, PUTATIVE (AFU_ORTHOLOGUE AFUA_4G09410)-RELATED"/>
    <property type="match status" value="1"/>
</dbReference>
<evidence type="ECO:0000256" key="7">
    <source>
        <dbReference type="ARBA" id="ARBA00023136"/>
    </source>
</evidence>
<feature type="transmembrane region" description="Helical" evidence="8">
    <location>
        <begin position="21"/>
        <end position="42"/>
    </location>
</feature>
<feature type="transmembrane region" description="Helical" evidence="8">
    <location>
        <begin position="284"/>
        <end position="307"/>
    </location>
</feature>
<keyword evidence="4" id="KW-1003">Cell membrane</keyword>
<feature type="transmembrane region" description="Helical" evidence="8">
    <location>
        <begin position="158"/>
        <end position="179"/>
    </location>
</feature>
<reference evidence="9 10" key="1">
    <citation type="submission" date="2024-07" db="EMBL/GenBank/DDBJ databases">
        <title>Section-level genome sequencing and comparative genomics of Aspergillus sections Usti and Cavernicolus.</title>
        <authorList>
            <consortium name="Lawrence Berkeley National Laboratory"/>
            <person name="Nybo J.L."/>
            <person name="Vesth T.C."/>
            <person name="Theobald S."/>
            <person name="Frisvad J.C."/>
            <person name="Larsen T.O."/>
            <person name="Kjaerboelling I."/>
            <person name="Rothschild-Mancinelli K."/>
            <person name="Lyhne E.K."/>
            <person name="Kogle M.E."/>
            <person name="Barry K."/>
            <person name="Clum A."/>
            <person name="Na H."/>
            <person name="Ledsgaard L."/>
            <person name="Lin J."/>
            <person name="Lipzen A."/>
            <person name="Kuo A."/>
            <person name="Riley R."/>
            <person name="Mondo S."/>
            <person name="Labutti K."/>
            <person name="Haridas S."/>
            <person name="Pangalinan J."/>
            <person name="Salamov A.A."/>
            <person name="Simmons B.A."/>
            <person name="Magnuson J.K."/>
            <person name="Chen J."/>
            <person name="Drula E."/>
            <person name="Henrissat B."/>
            <person name="Wiebenga A."/>
            <person name="Lubbers R.J."/>
            <person name="Gomes A.C."/>
            <person name="Makela M.R."/>
            <person name="Stajich J."/>
            <person name="Grigoriev I.V."/>
            <person name="Mortensen U.H."/>
            <person name="De Vries R.P."/>
            <person name="Baker S.E."/>
            <person name="Andersen M.R."/>
        </authorList>
    </citation>
    <scope>NUCLEOTIDE SEQUENCE [LARGE SCALE GENOMIC DNA]</scope>
    <source>
        <strain evidence="9 10">CBS 209.92</strain>
    </source>
</reference>
<feature type="transmembrane region" description="Helical" evidence="8">
    <location>
        <begin position="235"/>
        <end position="254"/>
    </location>
</feature>
<dbReference type="InterPro" id="IPR004695">
    <property type="entry name" value="SLAC1/Mae1/Ssu1/TehA"/>
</dbReference>
<comment type="subcellular location">
    <subcellularLocation>
        <location evidence="1">Cell membrane</location>
        <topology evidence="1">Multi-pass membrane protein</topology>
    </subcellularLocation>
</comment>
<comment type="similarity">
    <text evidence="2">Belongs to the tellurite-resistance/dicarboxylate transporter (TDT) family.</text>
</comment>
<keyword evidence="10" id="KW-1185">Reference proteome</keyword>
<evidence type="ECO:0000313" key="10">
    <source>
        <dbReference type="Proteomes" id="UP001610563"/>
    </source>
</evidence>
<keyword evidence="3" id="KW-0813">Transport</keyword>
<dbReference type="InterPro" id="IPR051629">
    <property type="entry name" value="Sulfite_efflux_TDT"/>
</dbReference>
<sequence length="395" mass="43140">MNDKMPSEADIPPARPISLAVWNFSSQWFLVPQGASIIAVILHQLHYQFGALKILAKIVWIYAIVLLGISLGIYLLRIVLYPKHVGREIRHNVVEASCLSSVPIAFTSIIQMIALQYNGGADLAAYVLWWISTFLSISAVIGVPYLQLKMQPKGIEHIPPSFLLPVIAILTSAAGGGVIAQNSTLSARLKVPAIIVSYMEVGAGMPLAICIDACIMYHHFDQKYPNRDKVYQDMILCGPFGQASFALQILGLAVQNSFGEYNRGTLLTAQAASPIAAVSEFVGLLAWGFGTFWWFLAILSIVYTLYVQSGGLKGMSFSMSAWALIFPWGVYTNGAVQLGKLMDSPAFDVWSTALLLMLVILAIVVNLFTIKGIVTGKVFGLDCGWKVPKREEHSV</sequence>
<proteinExistence type="inferred from homology"/>
<evidence type="ECO:0000256" key="2">
    <source>
        <dbReference type="ARBA" id="ARBA00008566"/>
    </source>
</evidence>
<feature type="transmembrane region" description="Helical" evidence="8">
    <location>
        <begin position="54"/>
        <end position="76"/>
    </location>
</feature>
<feature type="transmembrane region" description="Helical" evidence="8">
    <location>
        <begin position="350"/>
        <end position="370"/>
    </location>
</feature>
<gene>
    <name evidence="9" type="ORF">BJX66DRAFT_349234</name>
</gene>
<accession>A0ABR4GEB6</accession>
<feature type="transmembrane region" description="Helical" evidence="8">
    <location>
        <begin position="123"/>
        <end position="146"/>
    </location>
</feature>
<keyword evidence="7 8" id="KW-0472">Membrane</keyword>
<keyword evidence="5 8" id="KW-0812">Transmembrane</keyword>
<evidence type="ECO:0000256" key="5">
    <source>
        <dbReference type="ARBA" id="ARBA00022692"/>
    </source>
</evidence>